<dbReference type="InterPro" id="IPR013783">
    <property type="entry name" value="Ig-like_fold"/>
</dbReference>
<dbReference type="InterPro" id="IPR015943">
    <property type="entry name" value="WD40/YVTN_repeat-like_dom_sf"/>
</dbReference>
<evidence type="ECO:0000313" key="2">
    <source>
        <dbReference type="Proteomes" id="UP000228896"/>
    </source>
</evidence>
<protein>
    <recommendedName>
        <fullName evidence="3">Cadherin domain-containing protein</fullName>
    </recommendedName>
</protein>
<evidence type="ECO:0008006" key="3">
    <source>
        <dbReference type="Google" id="ProtNLM"/>
    </source>
</evidence>
<dbReference type="CDD" id="cd11304">
    <property type="entry name" value="Cadherin_repeat"/>
    <property type="match status" value="1"/>
</dbReference>
<name>A0A2M7DN18_9BACT</name>
<dbReference type="SUPFAM" id="SSF63829">
    <property type="entry name" value="Calcium-dependent phosphotriesterase"/>
    <property type="match status" value="2"/>
</dbReference>
<reference evidence="2" key="1">
    <citation type="submission" date="2017-09" db="EMBL/GenBank/DDBJ databases">
        <title>Depth-based differentiation of microbial function through sediment-hosted aquifers and enrichment of novel symbionts in the deep terrestrial subsurface.</title>
        <authorList>
            <person name="Probst A.J."/>
            <person name="Ladd B."/>
            <person name="Jarett J.K."/>
            <person name="Geller-Mcgrath D.E."/>
            <person name="Sieber C.M.K."/>
            <person name="Emerson J.B."/>
            <person name="Anantharaman K."/>
            <person name="Thomas B.C."/>
            <person name="Malmstrom R."/>
            <person name="Stieglmeier M."/>
            <person name="Klingl A."/>
            <person name="Woyke T."/>
            <person name="Ryan C.M."/>
            <person name="Banfield J.F."/>
        </authorList>
    </citation>
    <scope>NUCLEOTIDE SEQUENCE [LARGE SCALE GENOMIC DNA]</scope>
</reference>
<sequence length="864" mass="92611">SAPQFTSSILPAGKSGVPYSGFISAADADGDPITWTWSAPGPWPQWQATPILRDPVPAKADTKEVYSPGAGQDGAYQITVTIDDGRGLGNSVITKTFTINVSNYPPVIPIISDFNYTASATNPINFSFTATDNPLNIPPLFPFIAKLISPPFLPPGFLSSTLQLPNSFVYAITGSPNAYPANTFNNPTFINQQNYLVDIINIFNAKSMANFNINIINHPPTISTPFPCSATARIKNYYACQISASDSDGNNITYSLSANPAGSGLNINGNTGLISGISPLSASDIIYTLTVITTDEYGYSSLPASFILNVQTYCGDGIAQILNGEKTGGLTNNGDEECDDGNVVNNDACHNNCTWYIKTWFTNSFNIDATLTNRSAVSAVYDDDRITNQAANDGGNNLKVFGIMETPYIWVVNSTHDLIAKIRTFIGPQVTSAGINYSIIESRGQYIGSYPVGDNPSRTSVNAETGDVWVANRNSSNITKLNIDGTVIKTCPTGSGPRGVAIEQNGDAWIANANDGTLVKIPGGDYDGSGTEDNSDCNILVTASVGGFPYGLAMDSNNDIWISNRDVATSSCIFQQTIQKYNTQTGGVTNYGRCTHTLDLYGITVDLNDNVWAAKYVGDANSGVYKLDAITGIISEYVFSPAIYPVNTIASRGVSIDTNGSIWMAVDGPGNLIKIPDPNNPLLIGPYNTGGITPIGVAGDSAGQIWTINYTSASITALDSGGNILAPTPVLTYDPLDLRYASPPNPYTYSDMTGLNRAMIFRSGVWKGDFNSGYLGQKWGNIRWKEIIPSPNQTVTVEARASDNSAFVGVIWITVDQSASPLPNTWDAISYLDARKTGQYLQIRIILRSSTRGITPVVWDLEIY</sequence>
<organism evidence="1 2">
    <name type="scientific">Candidatus Falkowbacteria bacterium CG02_land_8_20_14_3_00_36_14</name>
    <dbReference type="NCBI Taxonomy" id="1974560"/>
    <lineage>
        <taxon>Bacteria</taxon>
        <taxon>Candidatus Falkowiibacteriota</taxon>
    </lineage>
</organism>
<dbReference type="AlphaFoldDB" id="A0A2M7DN18"/>
<dbReference type="Pfam" id="PF05345">
    <property type="entry name" value="He_PIG"/>
    <property type="match status" value="1"/>
</dbReference>
<accession>A0A2M7DN18</accession>
<dbReference type="GO" id="GO:0016020">
    <property type="term" value="C:membrane"/>
    <property type="evidence" value="ECO:0007669"/>
    <property type="project" value="InterPro"/>
</dbReference>
<feature type="non-terminal residue" evidence="1">
    <location>
        <position position="1"/>
    </location>
</feature>
<dbReference type="EMBL" id="PETS01000078">
    <property type="protein sequence ID" value="PIV51147.1"/>
    <property type="molecule type" value="Genomic_DNA"/>
</dbReference>
<gene>
    <name evidence="1" type="ORF">COS18_03200</name>
</gene>
<dbReference type="InterPro" id="IPR051344">
    <property type="entry name" value="Vgb"/>
</dbReference>
<evidence type="ECO:0000313" key="1">
    <source>
        <dbReference type="EMBL" id="PIV51147.1"/>
    </source>
</evidence>
<comment type="caution">
    <text evidence="1">The sequence shown here is derived from an EMBL/GenBank/DDBJ whole genome shotgun (WGS) entry which is preliminary data.</text>
</comment>
<proteinExistence type="predicted"/>
<dbReference type="PANTHER" id="PTHR40274:SF3">
    <property type="entry name" value="VIRGINIAMYCIN B LYASE"/>
    <property type="match status" value="1"/>
</dbReference>
<dbReference type="SUPFAM" id="SSF49313">
    <property type="entry name" value="Cadherin-like"/>
    <property type="match status" value="1"/>
</dbReference>
<dbReference type="Gene3D" id="2.130.10.10">
    <property type="entry name" value="YVTN repeat-like/Quinoprotein amine dehydrogenase"/>
    <property type="match status" value="2"/>
</dbReference>
<dbReference type="Gene3D" id="2.60.40.10">
    <property type="entry name" value="Immunoglobulins"/>
    <property type="match status" value="2"/>
</dbReference>
<dbReference type="GO" id="GO:0005509">
    <property type="term" value="F:calcium ion binding"/>
    <property type="evidence" value="ECO:0007669"/>
    <property type="project" value="InterPro"/>
</dbReference>
<dbReference type="PANTHER" id="PTHR40274">
    <property type="entry name" value="VIRGINIAMYCIN B LYASE"/>
    <property type="match status" value="1"/>
</dbReference>
<dbReference type="Proteomes" id="UP000228896">
    <property type="component" value="Unassembled WGS sequence"/>
</dbReference>
<dbReference type="InterPro" id="IPR015919">
    <property type="entry name" value="Cadherin-like_sf"/>
</dbReference>